<keyword evidence="2" id="KW-1185">Reference proteome</keyword>
<dbReference type="Proteomes" id="UP000186922">
    <property type="component" value="Unassembled WGS sequence"/>
</dbReference>
<dbReference type="AlphaFoldDB" id="A0A1D1US11"/>
<protein>
    <submittedName>
        <fullName evidence="1">Uncharacterized protein</fullName>
    </submittedName>
</protein>
<comment type="caution">
    <text evidence="1">The sequence shown here is derived from an EMBL/GenBank/DDBJ whole genome shotgun (WGS) entry which is preliminary data.</text>
</comment>
<dbReference type="EMBL" id="BDGG01000002">
    <property type="protein sequence ID" value="GAU92499.1"/>
    <property type="molecule type" value="Genomic_DNA"/>
</dbReference>
<proteinExistence type="predicted"/>
<gene>
    <name evidence="1" type="primary">RvY_04575-1</name>
    <name evidence="1" type="synonym">RvY_04575.1</name>
    <name evidence="1" type="ORF">RvY_04575</name>
</gene>
<organism evidence="1 2">
    <name type="scientific">Ramazzottius varieornatus</name>
    <name type="common">Water bear</name>
    <name type="synonym">Tardigrade</name>
    <dbReference type="NCBI Taxonomy" id="947166"/>
    <lineage>
        <taxon>Eukaryota</taxon>
        <taxon>Metazoa</taxon>
        <taxon>Ecdysozoa</taxon>
        <taxon>Tardigrada</taxon>
        <taxon>Eutardigrada</taxon>
        <taxon>Parachela</taxon>
        <taxon>Hypsibioidea</taxon>
        <taxon>Ramazzottiidae</taxon>
        <taxon>Ramazzottius</taxon>
    </lineage>
</organism>
<accession>A0A1D1US11</accession>
<evidence type="ECO:0000313" key="2">
    <source>
        <dbReference type="Proteomes" id="UP000186922"/>
    </source>
</evidence>
<reference evidence="1 2" key="1">
    <citation type="journal article" date="2016" name="Nat. Commun.">
        <title>Extremotolerant tardigrade genome and improved radiotolerance of human cultured cells by tardigrade-unique protein.</title>
        <authorList>
            <person name="Hashimoto T."/>
            <person name="Horikawa D.D."/>
            <person name="Saito Y."/>
            <person name="Kuwahara H."/>
            <person name="Kozuka-Hata H."/>
            <person name="Shin-I T."/>
            <person name="Minakuchi Y."/>
            <person name="Ohishi K."/>
            <person name="Motoyama A."/>
            <person name="Aizu T."/>
            <person name="Enomoto A."/>
            <person name="Kondo K."/>
            <person name="Tanaka S."/>
            <person name="Hara Y."/>
            <person name="Koshikawa S."/>
            <person name="Sagara H."/>
            <person name="Miura T."/>
            <person name="Yokobori S."/>
            <person name="Miyagawa K."/>
            <person name="Suzuki Y."/>
            <person name="Kubo T."/>
            <person name="Oyama M."/>
            <person name="Kohara Y."/>
            <person name="Fujiyama A."/>
            <person name="Arakawa K."/>
            <person name="Katayama T."/>
            <person name="Toyoda A."/>
            <person name="Kunieda T."/>
        </authorList>
    </citation>
    <scope>NUCLEOTIDE SEQUENCE [LARGE SCALE GENOMIC DNA]</scope>
    <source>
        <strain evidence="1 2">YOKOZUNA-1</strain>
    </source>
</reference>
<sequence>MDILRMEELRNVAKNHNKFYVLFRENGLAILGGRIPTVLDSDGEKQACDPNDVEILEIACGREDVRQQRILRPNDAHALLKRITTAMSANELDVVPTPAGLEVPSHLQQGS</sequence>
<evidence type="ECO:0000313" key="1">
    <source>
        <dbReference type="EMBL" id="GAU92499.1"/>
    </source>
</evidence>
<name>A0A1D1US11_RAMVA</name>